<dbReference type="Proteomes" id="UP000199668">
    <property type="component" value="Unassembled WGS sequence"/>
</dbReference>
<keyword evidence="3" id="KW-1185">Reference proteome</keyword>
<dbReference type="RefSeq" id="WP_143083046.1">
    <property type="nucleotide sequence ID" value="NZ_FOTY01000030.1"/>
</dbReference>
<dbReference type="Pfam" id="PF19610">
    <property type="entry name" value="DUF6115"/>
    <property type="match status" value="1"/>
</dbReference>
<dbReference type="STRING" id="266892.SAMN04488054_13034"/>
<dbReference type="InterPro" id="IPR046118">
    <property type="entry name" value="DUF6115"/>
</dbReference>
<gene>
    <name evidence="2" type="ORF">SAMN04488054_13034</name>
</gene>
<evidence type="ECO:0000313" key="3">
    <source>
        <dbReference type="Proteomes" id="UP000199668"/>
    </source>
</evidence>
<proteinExistence type="predicted"/>
<evidence type="ECO:0008006" key="4">
    <source>
        <dbReference type="Google" id="ProtNLM"/>
    </source>
</evidence>
<dbReference type="EMBL" id="FOTY01000030">
    <property type="protein sequence ID" value="SFM30322.1"/>
    <property type="molecule type" value="Genomic_DNA"/>
</dbReference>
<evidence type="ECO:0000313" key="2">
    <source>
        <dbReference type="EMBL" id="SFM30322.1"/>
    </source>
</evidence>
<organism evidence="2 3">
    <name type="scientific">Salibacterium qingdaonense</name>
    <dbReference type="NCBI Taxonomy" id="266892"/>
    <lineage>
        <taxon>Bacteria</taxon>
        <taxon>Bacillati</taxon>
        <taxon>Bacillota</taxon>
        <taxon>Bacilli</taxon>
        <taxon>Bacillales</taxon>
        <taxon>Bacillaceae</taxon>
    </lineage>
</organism>
<dbReference type="AlphaFoldDB" id="A0A1I4PR57"/>
<feature type="region of interest" description="Disordered" evidence="1">
    <location>
        <begin position="59"/>
        <end position="134"/>
    </location>
</feature>
<accession>A0A1I4PR57</accession>
<reference evidence="2 3" key="1">
    <citation type="submission" date="2016-10" db="EMBL/GenBank/DDBJ databases">
        <authorList>
            <person name="de Groot N.N."/>
        </authorList>
    </citation>
    <scope>NUCLEOTIDE SEQUENCE [LARGE SCALE GENOMIC DNA]</scope>
    <source>
        <strain evidence="2 3">CGMCC 1.6134</strain>
    </source>
</reference>
<feature type="compositionally biased region" description="Basic and acidic residues" evidence="1">
    <location>
        <begin position="86"/>
        <end position="112"/>
    </location>
</feature>
<protein>
    <recommendedName>
        <fullName evidence="4">Swarming motility protein SwrB</fullName>
    </recommendedName>
</protein>
<dbReference type="OrthoDB" id="1708317at2"/>
<name>A0A1I4PR57_9BACI</name>
<evidence type="ECO:0000256" key="1">
    <source>
        <dbReference type="SAM" id="MobiDB-lite"/>
    </source>
</evidence>
<sequence>MTLVVLVFSLALHALTFFVLVRFYSHVQNVKEESRQLHGMREDLEEILRQYTEEIKQENQELKDSLHSYADQNAGSAAAHEAPAPVEKDPQPHAFQKRAEEAVEHAGTKEAEDSFSPPPPPDEDQMETSNQAKVLSLSARGYTRDEIAKELQIGKGEVDLFLKFYLELQ</sequence>
<feature type="compositionally biased region" description="Low complexity" evidence="1">
    <location>
        <begin position="74"/>
        <end position="84"/>
    </location>
</feature>